<comment type="caution">
    <text evidence="1">The sequence shown here is derived from an EMBL/GenBank/DDBJ whole genome shotgun (WGS) entry which is preliminary data.</text>
</comment>
<organism evidence="1 2">
    <name type="scientific">Tetraparma gracilis</name>
    <dbReference type="NCBI Taxonomy" id="2962635"/>
    <lineage>
        <taxon>Eukaryota</taxon>
        <taxon>Sar</taxon>
        <taxon>Stramenopiles</taxon>
        <taxon>Ochrophyta</taxon>
        <taxon>Bolidophyceae</taxon>
        <taxon>Parmales</taxon>
        <taxon>Triparmaceae</taxon>
        <taxon>Tetraparma</taxon>
    </lineage>
</organism>
<keyword evidence="2" id="KW-1185">Reference proteome</keyword>
<protein>
    <submittedName>
        <fullName evidence="1">Uncharacterized protein</fullName>
    </submittedName>
</protein>
<name>A0ABQ6N640_9STRA</name>
<accession>A0ABQ6N640</accession>
<dbReference type="Proteomes" id="UP001165060">
    <property type="component" value="Unassembled WGS sequence"/>
</dbReference>
<evidence type="ECO:0000313" key="1">
    <source>
        <dbReference type="EMBL" id="GMI40945.1"/>
    </source>
</evidence>
<sequence>MSFIKNLGSKNKMEVDESMTDTQKAIAAMKSKQVAPVKTGVKTLSDQETRHAGLDPSPDLPKGAPLHPVVGQATIVGYLSEEAINEGVKFAAMRRPWMSGYAANCPTVDMDSDPAKRGGKTEVRFEKKDQKPILVTYEKLPDSHGLGFGSQKTPTEQRGEQKFNECLNNAHPLDVTKGPLWSAHVTASEDVQPTRDKKGEIIWPVALNSYTYQSFMSIVLVCWLPVCDPPTMIHLFKDIVEYGHVWSKKNPDRICYREPLKWEILEGNVPSNHRFKPKRMGWRFLWRQWPLTKRESQYIWGWQLPEYVRDEYLKKKRWPIAGRTTSVAHRHLNTTETRTVYVRASVAPPATTTPAADLVAQMDMSMECVVNMRQRLKSKTPKHMLDEALPGLYQSPVHLFGQFSMPAESQELPDSREWWTLCRKYTHHIDALMRQNYPETHMAAQATESVAAPTVHESDDKFANQHCLGRTMHGRLYDLGIIDVDLAKPLDGEMWWTDVRFARPARTNGPAFNTYVATFNDELHFCTTTCNEVMGTTNAGMIADETMKNLARMAAGDWPLVDTPTPALKGGCVVC</sequence>
<gene>
    <name evidence="1" type="ORF">TeGR_g9750</name>
</gene>
<reference evidence="1 2" key="1">
    <citation type="journal article" date="2023" name="Commun. Biol.">
        <title>Genome analysis of Parmales, the sister group of diatoms, reveals the evolutionary specialization of diatoms from phago-mixotrophs to photoautotrophs.</title>
        <authorList>
            <person name="Ban H."/>
            <person name="Sato S."/>
            <person name="Yoshikawa S."/>
            <person name="Yamada K."/>
            <person name="Nakamura Y."/>
            <person name="Ichinomiya M."/>
            <person name="Sato N."/>
            <person name="Blanc-Mathieu R."/>
            <person name="Endo H."/>
            <person name="Kuwata A."/>
            <person name="Ogata H."/>
        </authorList>
    </citation>
    <scope>NUCLEOTIDE SEQUENCE [LARGE SCALE GENOMIC DNA]</scope>
</reference>
<evidence type="ECO:0000313" key="2">
    <source>
        <dbReference type="Proteomes" id="UP001165060"/>
    </source>
</evidence>
<proteinExistence type="predicted"/>
<dbReference type="EMBL" id="BRYB01002189">
    <property type="protein sequence ID" value="GMI40945.1"/>
    <property type="molecule type" value="Genomic_DNA"/>
</dbReference>